<dbReference type="Pfam" id="PF13442">
    <property type="entry name" value="Cytochrome_CBB3"/>
    <property type="match status" value="1"/>
</dbReference>
<keyword evidence="2 4" id="KW-0479">Metal-binding</keyword>
<gene>
    <name evidence="7" type="primary">petJ</name>
    <name evidence="7" type="ORF">ROA7023_04183</name>
</gene>
<evidence type="ECO:0000313" key="7">
    <source>
        <dbReference type="EMBL" id="SLN76476.1"/>
    </source>
</evidence>
<name>A0A1Y5U3P4_9RHOB</name>
<dbReference type="Proteomes" id="UP000193900">
    <property type="component" value="Unassembled WGS sequence"/>
</dbReference>
<feature type="domain" description="Cytochrome c" evidence="6">
    <location>
        <begin position="48"/>
        <end position="149"/>
    </location>
</feature>
<dbReference type="InterPro" id="IPR051459">
    <property type="entry name" value="Cytochrome_c-type_DH"/>
</dbReference>
<dbReference type="GO" id="GO:0046872">
    <property type="term" value="F:metal ion binding"/>
    <property type="evidence" value="ECO:0007669"/>
    <property type="project" value="UniProtKB-KW"/>
</dbReference>
<evidence type="ECO:0000256" key="4">
    <source>
        <dbReference type="PROSITE-ProRule" id="PRU00433"/>
    </source>
</evidence>
<evidence type="ECO:0000256" key="5">
    <source>
        <dbReference type="SAM" id="MobiDB-lite"/>
    </source>
</evidence>
<dbReference type="PANTHER" id="PTHR35008:SF4">
    <property type="entry name" value="BLL4482 PROTEIN"/>
    <property type="match status" value="1"/>
</dbReference>
<keyword evidence="1 4" id="KW-0349">Heme</keyword>
<dbReference type="InterPro" id="IPR006311">
    <property type="entry name" value="TAT_signal"/>
</dbReference>
<keyword evidence="3 4" id="KW-0408">Iron</keyword>
<evidence type="ECO:0000313" key="8">
    <source>
        <dbReference type="Proteomes" id="UP000193900"/>
    </source>
</evidence>
<dbReference type="InterPro" id="IPR036909">
    <property type="entry name" value="Cyt_c-like_dom_sf"/>
</dbReference>
<evidence type="ECO:0000256" key="2">
    <source>
        <dbReference type="ARBA" id="ARBA00022723"/>
    </source>
</evidence>
<organism evidence="7 8">
    <name type="scientific">Roseisalinus antarcticus</name>
    <dbReference type="NCBI Taxonomy" id="254357"/>
    <lineage>
        <taxon>Bacteria</taxon>
        <taxon>Pseudomonadati</taxon>
        <taxon>Pseudomonadota</taxon>
        <taxon>Alphaproteobacteria</taxon>
        <taxon>Rhodobacterales</taxon>
        <taxon>Roseobacteraceae</taxon>
        <taxon>Roseisalinus</taxon>
    </lineage>
</organism>
<dbReference type="OrthoDB" id="9811281at2"/>
<dbReference type="EMBL" id="FWFZ01000042">
    <property type="protein sequence ID" value="SLN76476.1"/>
    <property type="molecule type" value="Genomic_DNA"/>
</dbReference>
<accession>A0A1Y5U3P4</accession>
<keyword evidence="8" id="KW-1185">Reference proteome</keyword>
<dbReference type="PROSITE" id="PS51007">
    <property type="entry name" value="CYTC"/>
    <property type="match status" value="1"/>
</dbReference>
<evidence type="ECO:0000259" key="6">
    <source>
        <dbReference type="PROSITE" id="PS51007"/>
    </source>
</evidence>
<proteinExistence type="predicted"/>
<feature type="region of interest" description="Disordered" evidence="5">
    <location>
        <begin position="74"/>
        <end position="97"/>
    </location>
</feature>
<dbReference type="InterPro" id="IPR009056">
    <property type="entry name" value="Cyt_c-like_dom"/>
</dbReference>
<evidence type="ECO:0000256" key="3">
    <source>
        <dbReference type="ARBA" id="ARBA00023004"/>
    </source>
</evidence>
<protein>
    <submittedName>
        <fullName evidence="7">Cytochrome c6</fullName>
    </submittedName>
</protein>
<dbReference type="PROSITE" id="PS51318">
    <property type="entry name" value="TAT"/>
    <property type="match status" value="1"/>
</dbReference>
<sequence length="170" mass="18246">MGAGDMTRRALIVGAAALLLAGVGAWLALRDAPQATLDPTMPVMPVTVDIAQGETLYAESCAACHGANLEGQPDWRTPDADGRLPAPPHDKTGHTWHHPDRVLFQYTKLGGREALARQGVEFDSGMPAFGDVLTDREIWNILAYIQSTWPERARATQAERTAADMANGGT</sequence>
<feature type="compositionally biased region" description="Basic and acidic residues" evidence="5">
    <location>
        <begin position="76"/>
        <end position="97"/>
    </location>
</feature>
<dbReference type="Gene3D" id="1.10.760.10">
    <property type="entry name" value="Cytochrome c-like domain"/>
    <property type="match status" value="1"/>
</dbReference>
<reference evidence="7 8" key="1">
    <citation type="submission" date="2017-03" db="EMBL/GenBank/DDBJ databases">
        <authorList>
            <person name="Afonso C.L."/>
            <person name="Miller P.J."/>
            <person name="Scott M.A."/>
            <person name="Spackman E."/>
            <person name="Goraichik I."/>
            <person name="Dimitrov K.M."/>
            <person name="Suarez D.L."/>
            <person name="Swayne D.E."/>
        </authorList>
    </citation>
    <scope>NUCLEOTIDE SEQUENCE [LARGE SCALE GENOMIC DNA]</scope>
    <source>
        <strain evidence="7 8">CECT 7023</strain>
    </source>
</reference>
<dbReference type="GO" id="GO:0009055">
    <property type="term" value="F:electron transfer activity"/>
    <property type="evidence" value="ECO:0007669"/>
    <property type="project" value="InterPro"/>
</dbReference>
<evidence type="ECO:0000256" key="1">
    <source>
        <dbReference type="ARBA" id="ARBA00022617"/>
    </source>
</evidence>
<dbReference type="GO" id="GO:0020037">
    <property type="term" value="F:heme binding"/>
    <property type="evidence" value="ECO:0007669"/>
    <property type="project" value="InterPro"/>
</dbReference>
<dbReference type="PANTHER" id="PTHR35008">
    <property type="entry name" value="BLL4482 PROTEIN-RELATED"/>
    <property type="match status" value="1"/>
</dbReference>
<dbReference type="AlphaFoldDB" id="A0A1Y5U3P4"/>
<dbReference type="SUPFAM" id="SSF46626">
    <property type="entry name" value="Cytochrome c"/>
    <property type="match status" value="1"/>
</dbReference>